<comment type="caution">
    <text evidence="2">The sequence shown here is derived from an EMBL/GenBank/DDBJ whole genome shotgun (WGS) entry which is preliminary data.</text>
</comment>
<dbReference type="EMBL" id="JHAC01000093">
    <property type="protein sequence ID" value="EYB66406.1"/>
    <property type="molecule type" value="Genomic_DNA"/>
</dbReference>
<dbReference type="AlphaFoldDB" id="A0A016QK92"/>
<dbReference type="STRING" id="1476583.DEIPH_ctg139orf0134"/>
<feature type="region of interest" description="Disordered" evidence="1">
    <location>
        <begin position="54"/>
        <end position="79"/>
    </location>
</feature>
<evidence type="ECO:0000313" key="3">
    <source>
        <dbReference type="Proteomes" id="UP000020492"/>
    </source>
</evidence>
<dbReference type="Proteomes" id="UP000020492">
    <property type="component" value="Unassembled WGS sequence"/>
</dbReference>
<evidence type="ECO:0000313" key="2">
    <source>
        <dbReference type="EMBL" id="EYB66406.1"/>
    </source>
</evidence>
<sequence length="79" mass="8613">MLGALIRREHDLDREELKLLIDPGNPRMLTAVPIPPGSGPLRSGLGEVFAKTRRASDVPEAAQGEGEPSFPPVSLGWWR</sequence>
<evidence type="ECO:0000256" key="1">
    <source>
        <dbReference type="SAM" id="MobiDB-lite"/>
    </source>
</evidence>
<accession>A0A016QK92</accession>
<reference evidence="2 3" key="1">
    <citation type="submission" date="2014-03" db="EMBL/GenBank/DDBJ databases">
        <title>Draft genome sequence of Deinococcus phoenicis 1P10ME.</title>
        <authorList>
            <person name="Stepanov V.G."/>
            <person name="Vaishampayan P."/>
            <person name="Venkateswaran K."/>
            <person name="Fox G.E."/>
        </authorList>
    </citation>
    <scope>NUCLEOTIDE SEQUENCE [LARGE SCALE GENOMIC DNA]</scope>
    <source>
        <strain evidence="2 3">1P10ME</strain>
    </source>
</reference>
<organism evidence="2 3">
    <name type="scientific">Deinococcus phoenicis</name>
    <dbReference type="NCBI Taxonomy" id="1476583"/>
    <lineage>
        <taxon>Bacteria</taxon>
        <taxon>Thermotogati</taxon>
        <taxon>Deinococcota</taxon>
        <taxon>Deinococci</taxon>
        <taxon>Deinococcales</taxon>
        <taxon>Deinococcaceae</taxon>
        <taxon>Deinococcus</taxon>
    </lineage>
</organism>
<proteinExistence type="predicted"/>
<gene>
    <name evidence="2" type="ORF">DEIPH_ctg139orf0134</name>
</gene>
<keyword evidence="3" id="KW-1185">Reference proteome</keyword>
<name>A0A016QK92_9DEIO</name>
<protein>
    <submittedName>
        <fullName evidence="2">Uncharacterized protein</fullName>
    </submittedName>
</protein>